<gene>
    <name evidence="5" type="ORF">Metus_0384</name>
</gene>
<protein>
    <submittedName>
        <fullName evidence="5">Radical SAM domain protein</fullName>
    </submittedName>
</protein>
<dbReference type="SUPFAM" id="SSF102114">
    <property type="entry name" value="Radical SAM enzymes"/>
    <property type="match status" value="1"/>
</dbReference>
<evidence type="ECO:0000313" key="5">
    <source>
        <dbReference type="EMBL" id="RWX73605.1"/>
    </source>
</evidence>
<evidence type="ECO:0000256" key="1">
    <source>
        <dbReference type="ARBA" id="ARBA00022723"/>
    </source>
</evidence>
<dbReference type="GO" id="GO:0046872">
    <property type="term" value="F:metal ion binding"/>
    <property type="evidence" value="ECO:0007669"/>
    <property type="project" value="UniProtKB-KW"/>
</dbReference>
<keyword evidence="1" id="KW-0479">Metal-binding</keyword>
<accession>A0A444L7Q2</accession>
<dbReference type="InterPro" id="IPR058240">
    <property type="entry name" value="rSAM_sf"/>
</dbReference>
<dbReference type="Proteomes" id="UP000288215">
    <property type="component" value="Unassembled WGS sequence"/>
</dbReference>
<dbReference type="SFLD" id="SFLDG01084">
    <property type="entry name" value="Uncharacterised_Radical_SAM_Su"/>
    <property type="match status" value="1"/>
</dbReference>
<dbReference type="GO" id="GO:0003824">
    <property type="term" value="F:catalytic activity"/>
    <property type="evidence" value="ECO:0007669"/>
    <property type="project" value="InterPro"/>
</dbReference>
<sequence>MAARAYAKCKTVLSRSRLPGLDYTFNPYVGCGHGCLYCYVPDLFRGKFARWPAKVEAKDGVLEKLRSEIRKSKPGVVGISTSTDPYQPLEADLGIVREALEIFKGAGFPVSIQTKSPLALRDLDVLRGMEAEVGFTIASLRGEFRDMFEPGAPDPASRLRAIGQLSRAGIKTWIFYGPIIHGFNDSDDDINGIVEAAATSGSRLLYDRINLKPLVSLRLRSVMPGSYFESIATFDYRSVYRKIQARCRELGVSSSPAF</sequence>
<dbReference type="InterPro" id="IPR007197">
    <property type="entry name" value="rSAM"/>
</dbReference>
<keyword evidence="3" id="KW-0411">Iron-sulfur</keyword>
<dbReference type="SFLD" id="SFLDS00029">
    <property type="entry name" value="Radical_SAM"/>
    <property type="match status" value="1"/>
</dbReference>
<dbReference type="PANTHER" id="PTHR43432">
    <property type="entry name" value="SLR0285 PROTEIN"/>
    <property type="match status" value="1"/>
</dbReference>
<reference evidence="5 6" key="1">
    <citation type="submission" date="2018-12" db="EMBL/GenBank/DDBJ databases">
        <title>The complete genome of the methanogenic archaea of the candidate phylum Verstraetearchaeota, obtained from the metagenome of underground thermal water.</title>
        <authorList>
            <person name="Kadnikov V.V."/>
            <person name="Mardanov A.V."/>
            <person name="Beletsky A.V."/>
            <person name="Karnachuk O.V."/>
            <person name="Ravin N.V."/>
        </authorList>
    </citation>
    <scope>NUCLEOTIDE SEQUENCE [LARGE SCALE GENOMIC DNA]</scope>
    <source>
        <strain evidence="5">Ch88</strain>
    </source>
</reference>
<dbReference type="Gene3D" id="3.80.30.30">
    <property type="match status" value="1"/>
</dbReference>
<proteinExistence type="predicted"/>
<dbReference type="InterPro" id="IPR040086">
    <property type="entry name" value="MJ0683-like"/>
</dbReference>
<name>A0A444L7Q2_METS7</name>
<dbReference type="GO" id="GO:0051536">
    <property type="term" value="F:iron-sulfur cluster binding"/>
    <property type="evidence" value="ECO:0007669"/>
    <property type="project" value="UniProtKB-KW"/>
</dbReference>
<organism evidence="5 6">
    <name type="scientific">Methanosuratincola subterraneus</name>
    <dbReference type="NCBI Taxonomy" id="2593994"/>
    <lineage>
        <taxon>Archaea</taxon>
        <taxon>Thermoproteota</taxon>
        <taxon>Methanosuratincolia</taxon>
        <taxon>Candidatus Methanomethylicales</taxon>
        <taxon>Candidatus Methanomethylicaceae</taxon>
        <taxon>Candidatus Methanosuratincola (ex Vanwonterghem et al. 2016)</taxon>
    </lineage>
</organism>
<evidence type="ECO:0000256" key="3">
    <source>
        <dbReference type="ARBA" id="ARBA00023014"/>
    </source>
</evidence>
<dbReference type="PANTHER" id="PTHR43432:SF6">
    <property type="entry name" value="RADICAL SAM CORE DOMAIN-CONTAINING PROTEIN"/>
    <property type="match status" value="1"/>
</dbReference>
<evidence type="ECO:0000259" key="4">
    <source>
        <dbReference type="Pfam" id="PF04055"/>
    </source>
</evidence>
<feature type="domain" description="Radical SAM core" evidence="4">
    <location>
        <begin position="26"/>
        <end position="187"/>
    </location>
</feature>
<comment type="caution">
    <text evidence="5">The sequence shown here is derived from an EMBL/GenBank/DDBJ whole genome shotgun (WGS) entry which is preliminary data.</text>
</comment>
<evidence type="ECO:0000313" key="6">
    <source>
        <dbReference type="Proteomes" id="UP000288215"/>
    </source>
</evidence>
<evidence type="ECO:0000256" key="2">
    <source>
        <dbReference type="ARBA" id="ARBA00023004"/>
    </source>
</evidence>
<dbReference type="EMBL" id="RXGA01000002">
    <property type="protein sequence ID" value="RWX73605.1"/>
    <property type="molecule type" value="Genomic_DNA"/>
</dbReference>
<dbReference type="AlphaFoldDB" id="A0A444L7Q2"/>
<dbReference type="Pfam" id="PF04055">
    <property type="entry name" value="Radical_SAM"/>
    <property type="match status" value="1"/>
</dbReference>
<keyword evidence="2" id="KW-0408">Iron</keyword>
<dbReference type="CDD" id="cd01335">
    <property type="entry name" value="Radical_SAM"/>
    <property type="match status" value="1"/>
</dbReference>